<dbReference type="HAMAP" id="MF_00074">
    <property type="entry name" value="16SrRNA_methyltr_G"/>
    <property type="match status" value="1"/>
</dbReference>
<comment type="similarity">
    <text evidence="6">Belongs to the methyltransferase superfamily. RNA methyltransferase RsmG family.</text>
</comment>
<feature type="binding site" evidence="6">
    <location>
        <begin position="99"/>
        <end position="100"/>
    </location>
    <ligand>
        <name>S-adenosyl-L-methionine</name>
        <dbReference type="ChEBI" id="CHEBI:59789"/>
    </ligand>
</feature>
<dbReference type="InterPro" id="IPR029063">
    <property type="entry name" value="SAM-dependent_MTases_sf"/>
</dbReference>
<dbReference type="PANTHER" id="PTHR31760:SF0">
    <property type="entry name" value="S-ADENOSYL-L-METHIONINE-DEPENDENT METHYLTRANSFERASES SUPERFAMILY PROTEIN"/>
    <property type="match status" value="1"/>
</dbReference>
<dbReference type="EMBL" id="JACQAY010000326">
    <property type="protein sequence ID" value="MBI3540529.1"/>
    <property type="molecule type" value="Genomic_DNA"/>
</dbReference>
<comment type="function">
    <text evidence="6">Specifically methylates the N7 position of a guanine in 16S rRNA.</text>
</comment>
<dbReference type="Pfam" id="PF02527">
    <property type="entry name" value="GidB"/>
    <property type="match status" value="1"/>
</dbReference>
<gene>
    <name evidence="6 7" type="primary">rsmG</name>
    <name evidence="7" type="ORF">HY076_09680</name>
</gene>
<dbReference type="CDD" id="cd02440">
    <property type="entry name" value="AdoMet_MTases"/>
    <property type="match status" value="1"/>
</dbReference>
<dbReference type="GO" id="GO:0005829">
    <property type="term" value="C:cytosol"/>
    <property type="evidence" value="ECO:0007669"/>
    <property type="project" value="TreeGrafter"/>
</dbReference>
<evidence type="ECO:0000256" key="1">
    <source>
        <dbReference type="ARBA" id="ARBA00022490"/>
    </source>
</evidence>
<dbReference type="EC" id="2.1.1.-" evidence="6"/>
<feature type="binding site" evidence="6">
    <location>
        <position position="116"/>
    </location>
    <ligand>
        <name>S-adenosyl-L-methionine</name>
        <dbReference type="ChEBI" id="CHEBI:59789"/>
    </ligand>
</feature>
<dbReference type="SUPFAM" id="SSF53335">
    <property type="entry name" value="S-adenosyl-L-methionine-dependent methyltransferases"/>
    <property type="match status" value="1"/>
</dbReference>
<comment type="subcellular location">
    <subcellularLocation>
        <location evidence="6">Cytoplasm</location>
    </subcellularLocation>
</comment>
<accession>A0A9D6L9Z4</accession>
<feature type="binding site" evidence="6">
    <location>
        <position position="48"/>
    </location>
    <ligand>
        <name>S-adenosyl-L-methionine</name>
        <dbReference type="ChEBI" id="CHEBI:59789"/>
    </ligand>
</feature>
<keyword evidence="5 6" id="KW-0949">S-adenosyl-L-methionine</keyword>
<evidence type="ECO:0000256" key="3">
    <source>
        <dbReference type="ARBA" id="ARBA00022603"/>
    </source>
</evidence>
<dbReference type="PANTHER" id="PTHR31760">
    <property type="entry name" value="S-ADENOSYL-L-METHIONINE-DEPENDENT METHYLTRANSFERASES SUPERFAMILY PROTEIN"/>
    <property type="match status" value="1"/>
</dbReference>
<organism evidence="7 8">
    <name type="scientific">Eiseniibacteriota bacterium</name>
    <dbReference type="NCBI Taxonomy" id="2212470"/>
    <lineage>
        <taxon>Bacteria</taxon>
        <taxon>Candidatus Eiseniibacteriota</taxon>
    </lineage>
</organism>
<protein>
    <recommendedName>
        <fullName evidence="6">Ribosomal RNA small subunit methyltransferase G</fullName>
        <ecNumber evidence="6">2.1.1.-</ecNumber>
    </recommendedName>
    <alternativeName>
        <fullName evidence="6">16S rRNA 7-methylguanosine methyltransferase</fullName>
        <shortName evidence="6">16S rRNA m7G methyltransferase</shortName>
    </alternativeName>
</protein>
<keyword evidence="1 6" id="KW-0963">Cytoplasm</keyword>
<reference evidence="7" key="1">
    <citation type="submission" date="2020-07" db="EMBL/GenBank/DDBJ databases">
        <title>Huge and variable diversity of episymbiotic CPR bacteria and DPANN archaea in groundwater ecosystems.</title>
        <authorList>
            <person name="He C.Y."/>
            <person name="Keren R."/>
            <person name="Whittaker M."/>
            <person name="Farag I.F."/>
            <person name="Doudna J."/>
            <person name="Cate J.H.D."/>
            <person name="Banfield J.F."/>
        </authorList>
    </citation>
    <scope>NUCLEOTIDE SEQUENCE</scope>
    <source>
        <strain evidence="7">NC_groundwater_928_Pr1_S-0.2um_72_17</strain>
    </source>
</reference>
<dbReference type="Gene3D" id="3.40.50.150">
    <property type="entry name" value="Vaccinia Virus protein VP39"/>
    <property type="match status" value="1"/>
</dbReference>
<dbReference type="NCBIfam" id="TIGR00138">
    <property type="entry name" value="rsmG_gidB"/>
    <property type="match status" value="1"/>
</dbReference>
<evidence type="ECO:0000256" key="4">
    <source>
        <dbReference type="ARBA" id="ARBA00022679"/>
    </source>
</evidence>
<comment type="caution">
    <text evidence="6">Lacks conserved residue(s) required for the propagation of feature annotation.</text>
</comment>
<name>A0A9D6L9Z4_UNCEI</name>
<dbReference type="InterPro" id="IPR003682">
    <property type="entry name" value="rRNA_ssu_MeTfrase_G"/>
</dbReference>
<dbReference type="GO" id="GO:0070043">
    <property type="term" value="F:rRNA (guanine-N7-)-methyltransferase activity"/>
    <property type="evidence" value="ECO:0007669"/>
    <property type="project" value="UniProtKB-UniRule"/>
</dbReference>
<sequence>MVIEWNSSISNLIAENDQARIVSRHLLESVAHAEWLKGSGRTRWIDLGSGAGFPAIPLVIAGVPGAWTLVESRRTKTLFLRKAIETLGLDQVRVELARLEDIAGEHPRAFDGFTSRATMRLGPTLDLAARIVEPGGCAFLWKGSGRDDEIVAQGAWKEKWDLDTWRIIGSGPVAIGRFVRREDS</sequence>
<evidence type="ECO:0000256" key="2">
    <source>
        <dbReference type="ARBA" id="ARBA00022552"/>
    </source>
</evidence>
<evidence type="ECO:0000313" key="7">
    <source>
        <dbReference type="EMBL" id="MBI3540529.1"/>
    </source>
</evidence>
<comment type="caution">
    <text evidence="7">The sequence shown here is derived from an EMBL/GenBank/DDBJ whole genome shotgun (WGS) entry which is preliminary data.</text>
</comment>
<proteinExistence type="inferred from homology"/>
<evidence type="ECO:0000256" key="5">
    <source>
        <dbReference type="ARBA" id="ARBA00022691"/>
    </source>
</evidence>
<keyword evidence="4 6" id="KW-0808">Transferase</keyword>
<evidence type="ECO:0000256" key="6">
    <source>
        <dbReference type="HAMAP-Rule" id="MF_00074"/>
    </source>
</evidence>
<feature type="binding site" evidence="6">
    <location>
        <position position="53"/>
    </location>
    <ligand>
        <name>S-adenosyl-L-methionine</name>
        <dbReference type="ChEBI" id="CHEBI:59789"/>
    </ligand>
</feature>
<dbReference type="Proteomes" id="UP000807850">
    <property type="component" value="Unassembled WGS sequence"/>
</dbReference>
<dbReference type="PIRSF" id="PIRSF003078">
    <property type="entry name" value="GidB"/>
    <property type="match status" value="1"/>
</dbReference>
<keyword evidence="2 6" id="KW-0698">rRNA processing</keyword>
<dbReference type="AlphaFoldDB" id="A0A9D6L9Z4"/>
<evidence type="ECO:0000313" key="8">
    <source>
        <dbReference type="Proteomes" id="UP000807850"/>
    </source>
</evidence>
<keyword evidence="3 6" id="KW-0489">Methyltransferase</keyword>